<name>A0A087SY42_STEMI</name>
<feature type="non-terminal residue" evidence="2">
    <location>
        <position position="144"/>
    </location>
</feature>
<feature type="transmembrane region" description="Helical" evidence="1">
    <location>
        <begin position="114"/>
        <end position="134"/>
    </location>
</feature>
<dbReference type="AlphaFoldDB" id="A0A087SY42"/>
<evidence type="ECO:0000313" key="2">
    <source>
        <dbReference type="EMBL" id="KFM57781.1"/>
    </source>
</evidence>
<dbReference type="Proteomes" id="UP000054359">
    <property type="component" value="Unassembled WGS sequence"/>
</dbReference>
<sequence>MEYDFRETMKLVFFRLIPCFLFIISGTIGFFFFAWSSNWNASFWSLNLETSCTVVFHMNYHYLQQKLHLKYDVRTLLFHKISSIIFLAISFACGVTYVALGITKEQVFCVEGAGYYASAVAAFLTCVWSGIWLWDARKYEILLA</sequence>
<feature type="transmembrane region" description="Helical" evidence="1">
    <location>
        <begin position="12"/>
        <end position="35"/>
    </location>
</feature>
<dbReference type="EMBL" id="KK112488">
    <property type="protein sequence ID" value="KFM57781.1"/>
    <property type="molecule type" value="Genomic_DNA"/>
</dbReference>
<protein>
    <submittedName>
        <fullName evidence="2">Uncharacterized protein</fullName>
    </submittedName>
</protein>
<accession>A0A087SY42</accession>
<reference evidence="2 3" key="1">
    <citation type="submission" date="2013-11" db="EMBL/GenBank/DDBJ databases">
        <title>Genome sequencing of Stegodyphus mimosarum.</title>
        <authorList>
            <person name="Bechsgaard J."/>
        </authorList>
    </citation>
    <scope>NUCLEOTIDE SEQUENCE [LARGE SCALE GENOMIC DNA]</scope>
</reference>
<keyword evidence="3" id="KW-1185">Reference proteome</keyword>
<proteinExistence type="predicted"/>
<keyword evidence="1" id="KW-0472">Membrane</keyword>
<keyword evidence="1" id="KW-0812">Transmembrane</keyword>
<evidence type="ECO:0000256" key="1">
    <source>
        <dbReference type="SAM" id="Phobius"/>
    </source>
</evidence>
<evidence type="ECO:0000313" key="3">
    <source>
        <dbReference type="Proteomes" id="UP000054359"/>
    </source>
</evidence>
<organism evidence="2 3">
    <name type="scientific">Stegodyphus mimosarum</name>
    <name type="common">African social velvet spider</name>
    <dbReference type="NCBI Taxonomy" id="407821"/>
    <lineage>
        <taxon>Eukaryota</taxon>
        <taxon>Metazoa</taxon>
        <taxon>Ecdysozoa</taxon>
        <taxon>Arthropoda</taxon>
        <taxon>Chelicerata</taxon>
        <taxon>Arachnida</taxon>
        <taxon>Araneae</taxon>
        <taxon>Araneomorphae</taxon>
        <taxon>Entelegynae</taxon>
        <taxon>Eresoidea</taxon>
        <taxon>Eresidae</taxon>
        <taxon>Stegodyphus</taxon>
    </lineage>
</organism>
<gene>
    <name evidence="2" type="ORF">X975_26158</name>
</gene>
<keyword evidence="1" id="KW-1133">Transmembrane helix</keyword>
<feature type="transmembrane region" description="Helical" evidence="1">
    <location>
        <begin position="81"/>
        <end position="102"/>
    </location>
</feature>
<dbReference type="OMA" id="CKKFEST"/>